<proteinExistence type="predicted"/>
<accession>A0A916T8S3</accession>
<name>A0A916T8S3_9HYPH</name>
<evidence type="ECO:0000256" key="1">
    <source>
        <dbReference type="SAM" id="Phobius"/>
    </source>
</evidence>
<dbReference type="OrthoDB" id="5420630at2"/>
<gene>
    <name evidence="2" type="ORF">GCM10011316_01940</name>
</gene>
<keyword evidence="3" id="KW-1185">Reference proteome</keyword>
<dbReference type="AlphaFoldDB" id="A0A916T8S3"/>
<evidence type="ECO:0000313" key="2">
    <source>
        <dbReference type="EMBL" id="GGB33474.1"/>
    </source>
</evidence>
<comment type="caution">
    <text evidence="2">The sequence shown here is derived from an EMBL/GenBank/DDBJ whole genome shotgun (WGS) entry which is preliminary data.</text>
</comment>
<feature type="transmembrane region" description="Helical" evidence="1">
    <location>
        <begin position="67"/>
        <end position="84"/>
    </location>
</feature>
<feature type="transmembrane region" description="Helical" evidence="1">
    <location>
        <begin position="90"/>
        <end position="106"/>
    </location>
</feature>
<evidence type="ECO:0008006" key="4">
    <source>
        <dbReference type="Google" id="ProtNLM"/>
    </source>
</evidence>
<organism evidence="2 3">
    <name type="scientific">Roseibium aquae</name>
    <dbReference type="NCBI Taxonomy" id="1323746"/>
    <lineage>
        <taxon>Bacteria</taxon>
        <taxon>Pseudomonadati</taxon>
        <taxon>Pseudomonadota</taxon>
        <taxon>Alphaproteobacteria</taxon>
        <taxon>Hyphomicrobiales</taxon>
        <taxon>Stappiaceae</taxon>
        <taxon>Roseibium</taxon>
    </lineage>
</organism>
<reference evidence="2" key="2">
    <citation type="submission" date="2020-09" db="EMBL/GenBank/DDBJ databases">
        <authorList>
            <person name="Sun Q."/>
            <person name="Zhou Y."/>
        </authorList>
    </citation>
    <scope>NUCLEOTIDE SEQUENCE</scope>
    <source>
        <strain evidence="2">CGMCC 1.12426</strain>
    </source>
</reference>
<evidence type="ECO:0000313" key="3">
    <source>
        <dbReference type="Proteomes" id="UP000605148"/>
    </source>
</evidence>
<dbReference type="Proteomes" id="UP000605148">
    <property type="component" value="Unassembled WGS sequence"/>
</dbReference>
<keyword evidence="1" id="KW-1133">Transmembrane helix</keyword>
<dbReference type="EMBL" id="BMFA01000001">
    <property type="protein sequence ID" value="GGB33474.1"/>
    <property type="molecule type" value="Genomic_DNA"/>
</dbReference>
<dbReference type="InterPro" id="IPR018678">
    <property type="entry name" value="DUF2160_TM"/>
</dbReference>
<keyword evidence="1" id="KW-0472">Membrane</keyword>
<feature type="transmembrane region" description="Helical" evidence="1">
    <location>
        <begin position="20"/>
        <end position="46"/>
    </location>
</feature>
<protein>
    <recommendedName>
        <fullName evidence="4">Small integral membrane protein</fullName>
    </recommendedName>
</protein>
<sequence length="107" mass="11978">MQEVVMFSGEWWSEPLGTWMAWTRATAAFFLFVFTAVTTMGVWEYFSPGGGPRRGIIGLDTTRGDRLFISLLGSAFIFLAWLGLMGPPLWAPLGIAILYMICVFLFV</sequence>
<dbReference type="RefSeq" id="WP_150493534.1">
    <property type="nucleotide sequence ID" value="NZ_BMFA01000001.1"/>
</dbReference>
<reference evidence="2" key="1">
    <citation type="journal article" date="2014" name="Int. J. Syst. Evol. Microbiol.">
        <title>Complete genome sequence of Corynebacterium casei LMG S-19264T (=DSM 44701T), isolated from a smear-ripened cheese.</title>
        <authorList>
            <consortium name="US DOE Joint Genome Institute (JGI-PGF)"/>
            <person name="Walter F."/>
            <person name="Albersmeier A."/>
            <person name="Kalinowski J."/>
            <person name="Ruckert C."/>
        </authorList>
    </citation>
    <scope>NUCLEOTIDE SEQUENCE</scope>
    <source>
        <strain evidence="2">CGMCC 1.12426</strain>
    </source>
</reference>
<dbReference type="Pfam" id="PF09928">
    <property type="entry name" value="DUF2160"/>
    <property type="match status" value="1"/>
</dbReference>
<keyword evidence="1" id="KW-0812">Transmembrane</keyword>